<evidence type="ECO:0000313" key="2">
    <source>
        <dbReference type="EMBL" id="MBO8415427.1"/>
    </source>
</evidence>
<proteinExistence type="predicted"/>
<dbReference type="EMBL" id="JADINH010000074">
    <property type="protein sequence ID" value="MBO8415427.1"/>
    <property type="molecule type" value="Genomic_DNA"/>
</dbReference>
<dbReference type="Pfam" id="PF18050">
    <property type="entry name" value="Cyclophil_like2"/>
    <property type="match status" value="1"/>
</dbReference>
<evidence type="ECO:0000313" key="3">
    <source>
        <dbReference type="Proteomes" id="UP000823631"/>
    </source>
</evidence>
<accession>A0A9D9DAL3</accession>
<dbReference type="Gene3D" id="2.40.100.20">
    <property type="match status" value="1"/>
</dbReference>
<comment type="caution">
    <text evidence="2">The sequence shown here is derived from an EMBL/GenBank/DDBJ whole genome shotgun (WGS) entry which is preliminary data.</text>
</comment>
<protein>
    <recommendedName>
        <fullName evidence="1">Cyclophilin-like domain-containing protein</fullName>
    </recommendedName>
</protein>
<reference evidence="2" key="2">
    <citation type="journal article" date="2021" name="PeerJ">
        <title>Extensive microbial diversity within the chicken gut microbiome revealed by metagenomics and culture.</title>
        <authorList>
            <person name="Gilroy R."/>
            <person name="Ravi A."/>
            <person name="Getino M."/>
            <person name="Pursley I."/>
            <person name="Horton D.L."/>
            <person name="Alikhan N.F."/>
            <person name="Baker D."/>
            <person name="Gharbi K."/>
            <person name="Hall N."/>
            <person name="Watson M."/>
            <person name="Adriaenssens E.M."/>
            <person name="Foster-Nyarko E."/>
            <person name="Jarju S."/>
            <person name="Secka A."/>
            <person name="Antonio M."/>
            <person name="Oren A."/>
            <person name="Chaudhuri R.R."/>
            <person name="La Ragione R."/>
            <person name="Hildebrand F."/>
            <person name="Pallen M.J."/>
        </authorList>
    </citation>
    <scope>NUCLEOTIDE SEQUENCE</scope>
    <source>
        <strain evidence="2">17213</strain>
    </source>
</reference>
<gene>
    <name evidence="2" type="ORF">IAB19_03480</name>
</gene>
<dbReference type="InterPro" id="IPR029000">
    <property type="entry name" value="Cyclophilin-like_dom_sf"/>
</dbReference>
<evidence type="ECO:0000259" key="1">
    <source>
        <dbReference type="Pfam" id="PF18050"/>
    </source>
</evidence>
<dbReference type="SUPFAM" id="SSF50891">
    <property type="entry name" value="Cyclophilin-like"/>
    <property type="match status" value="1"/>
</dbReference>
<dbReference type="Proteomes" id="UP000823631">
    <property type="component" value="Unassembled WGS sequence"/>
</dbReference>
<sequence>MADTLNLNIEGKTYQIELNASAEAQLLKAALPLKLEFEDFGRNERIAYLPHKLDIKSWKKPVEVKRGSLAYYVPWGNLCIFRVDYSSPNDLVLLGQMSEEAVRAVEEHGSGTLSLP</sequence>
<name>A0A9D9DAL3_9GAMM</name>
<dbReference type="AlphaFoldDB" id="A0A9D9DAL3"/>
<reference evidence="2" key="1">
    <citation type="submission" date="2020-10" db="EMBL/GenBank/DDBJ databases">
        <authorList>
            <person name="Gilroy R."/>
        </authorList>
    </citation>
    <scope>NUCLEOTIDE SEQUENCE</scope>
    <source>
        <strain evidence="2">17213</strain>
    </source>
</reference>
<feature type="domain" description="Cyclophilin-like" evidence="1">
    <location>
        <begin position="7"/>
        <end position="109"/>
    </location>
</feature>
<organism evidence="2 3">
    <name type="scientific">Candidatus Avisuccinivibrio stercorigallinarum</name>
    <dbReference type="NCBI Taxonomy" id="2840704"/>
    <lineage>
        <taxon>Bacteria</taxon>
        <taxon>Pseudomonadati</taxon>
        <taxon>Pseudomonadota</taxon>
        <taxon>Gammaproteobacteria</taxon>
        <taxon>Aeromonadales</taxon>
        <taxon>Succinivibrionaceae</taxon>
        <taxon>Succinivibrionaceae incertae sedis</taxon>
        <taxon>Candidatus Avisuccinivibrio</taxon>
    </lineage>
</organism>
<dbReference type="InterPro" id="IPR041183">
    <property type="entry name" value="Cyclophilin-like"/>
</dbReference>